<evidence type="ECO:0000313" key="1">
    <source>
        <dbReference type="EMBL" id="EUJ35647.1"/>
    </source>
</evidence>
<dbReference type="STRING" id="1265861.BCAMP_11500"/>
<dbReference type="Proteomes" id="UP000019243">
    <property type="component" value="Unassembled WGS sequence"/>
</dbReference>
<accession>W7CFC9</accession>
<sequence length="110" mass="12667">MVLDIGPIKRSKNTLLKKGKRLLRKIRVRKVHLLNSIILPRKKGIKVKNRHTTIKVTKKTRSLPSRVSKSYSSKDLIKNGKVDIRRYYGKNGKAEVDIHYTNHGNAKKTP</sequence>
<name>W7CFC9_9LIST</name>
<gene>
    <name evidence="1" type="ORF">BCAMP_11500</name>
</gene>
<protein>
    <submittedName>
        <fullName evidence="1">Uncharacterized protein</fullName>
    </submittedName>
</protein>
<reference evidence="1 2" key="1">
    <citation type="submission" date="2012-12" db="EMBL/GenBank/DDBJ databases">
        <title>Novel taxa of Listeriaceae from agricultural environments in the United States.</title>
        <authorList>
            <person name="den Bakker H.C."/>
            <person name="Allred A."/>
            <person name="Warchocki S."/>
            <person name="Wright E.M."/>
            <person name="Burrell A."/>
            <person name="Nightingale K.K."/>
            <person name="Kephart D."/>
            <person name="Wiedmann M."/>
        </authorList>
    </citation>
    <scope>NUCLEOTIDE SEQUENCE [LARGE SCALE GENOMIC DNA]</scope>
    <source>
        <strain evidence="1 2">FSL F6-1037</strain>
    </source>
</reference>
<evidence type="ECO:0000313" key="2">
    <source>
        <dbReference type="Proteomes" id="UP000019243"/>
    </source>
</evidence>
<dbReference type="AlphaFoldDB" id="W7CFC9"/>
<keyword evidence="2" id="KW-1185">Reference proteome</keyword>
<comment type="caution">
    <text evidence="1">The sequence shown here is derived from an EMBL/GenBank/DDBJ whole genome shotgun (WGS) entry which is preliminary data.</text>
</comment>
<proteinExistence type="predicted"/>
<dbReference type="EMBL" id="AODH01000054">
    <property type="protein sequence ID" value="EUJ35647.1"/>
    <property type="molecule type" value="Genomic_DNA"/>
</dbReference>
<organism evidence="1 2">
    <name type="scientific">Brochothrix campestris FSL F6-1037</name>
    <dbReference type="NCBI Taxonomy" id="1265861"/>
    <lineage>
        <taxon>Bacteria</taxon>
        <taxon>Bacillati</taxon>
        <taxon>Bacillota</taxon>
        <taxon>Bacilli</taxon>
        <taxon>Bacillales</taxon>
        <taxon>Listeriaceae</taxon>
        <taxon>Brochothrix</taxon>
    </lineage>
</organism>